<evidence type="ECO:0000256" key="2">
    <source>
        <dbReference type="ARBA" id="ARBA00022617"/>
    </source>
</evidence>
<dbReference type="InterPro" id="IPR015984">
    <property type="entry name" value="Cyt_c_prime_subgr"/>
</dbReference>
<dbReference type="AlphaFoldDB" id="A0A7W6GJM4"/>
<evidence type="ECO:0000256" key="6">
    <source>
        <dbReference type="PIRSR" id="PIRSR000027-1"/>
    </source>
</evidence>
<dbReference type="GO" id="GO:0009055">
    <property type="term" value="F:electron transfer activity"/>
    <property type="evidence" value="ECO:0007669"/>
    <property type="project" value="InterPro"/>
</dbReference>
<dbReference type="GO" id="GO:0022900">
    <property type="term" value="P:electron transport chain"/>
    <property type="evidence" value="ECO:0007669"/>
    <property type="project" value="InterPro"/>
</dbReference>
<dbReference type="GO" id="GO:0042597">
    <property type="term" value="C:periplasmic space"/>
    <property type="evidence" value="ECO:0007669"/>
    <property type="project" value="InterPro"/>
</dbReference>
<feature type="binding site" description="covalent" evidence="7">
    <location>
        <position position="141"/>
    </location>
    <ligand>
        <name>heme c</name>
        <dbReference type="ChEBI" id="CHEBI:61717"/>
    </ligand>
</feature>
<dbReference type="PIRSF" id="PIRSF000027">
    <property type="entry name" value="Cytc_c_prime"/>
    <property type="match status" value="1"/>
</dbReference>
<dbReference type="SUPFAM" id="SSF47175">
    <property type="entry name" value="Cytochromes"/>
    <property type="match status" value="1"/>
</dbReference>
<reference evidence="9 10" key="1">
    <citation type="submission" date="2020-08" db="EMBL/GenBank/DDBJ databases">
        <title>Genomic Encyclopedia of Type Strains, Phase IV (KMG-IV): sequencing the most valuable type-strain genomes for metagenomic binning, comparative biology and taxonomic classification.</title>
        <authorList>
            <person name="Goeker M."/>
        </authorList>
    </citation>
    <scope>NUCLEOTIDE SEQUENCE [LARGE SCALE GENOMIC DNA]</scope>
    <source>
        <strain evidence="9 10">DSM 100211</strain>
    </source>
</reference>
<evidence type="ECO:0000313" key="9">
    <source>
        <dbReference type="EMBL" id="MBB3976054.1"/>
    </source>
</evidence>
<evidence type="ECO:0000256" key="1">
    <source>
        <dbReference type="ARBA" id="ARBA00022448"/>
    </source>
</evidence>
<feature type="signal peptide" evidence="8">
    <location>
        <begin position="1"/>
        <end position="25"/>
    </location>
</feature>
<comment type="PTM">
    <text evidence="7">Binds 1 heme group per subunit.</text>
</comment>
<evidence type="ECO:0000313" key="10">
    <source>
        <dbReference type="Proteomes" id="UP000574761"/>
    </source>
</evidence>
<accession>A0A7W6GJM4</accession>
<gene>
    <name evidence="9" type="ORF">GGQ64_001241</name>
</gene>
<evidence type="ECO:0000256" key="4">
    <source>
        <dbReference type="ARBA" id="ARBA00022982"/>
    </source>
</evidence>
<dbReference type="GO" id="GO:0020037">
    <property type="term" value="F:heme binding"/>
    <property type="evidence" value="ECO:0007669"/>
    <property type="project" value="InterPro"/>
</dbReference>
<keyword evidence="1" id="KW-0813">Transport</keyword>
<keyword evidence="8" id="KW-0732">Signal</keyword>
<keyword evidence="5 6" id="KW-0408">Iron</keyword>
<proteinExistence type="predicted"/>
<dbReference type="InterPro" id="IPR012127">
    <property type="entry name" value="Cyt_c_prime"/>
</dbReference>
<feature type="chain" id="PRO_5031076719" evidence="8">
    <location>
        <begin position="26"/>
        <end position="149"/>
    </location>
</feature>
<dbReference type="PRINTS" id="PR00608">
    <property type="entry name" value="CYTCHROMECII"/>
</dbReference>
<evidence type="ECO:0000256" key="8">
    <source>
        <dbReference type="SAM" id="SignalP"/>
    </source>
</evidence>
<dbReference type="InterPro" id="IPR010980">
    <property type="entry name" value="Cyt_c/b562"/>
</dbReference>
<evidence type="ECO:0000256" key="3">
    <source>
        <dbReference type="ARBA" id="ARBA00022723"/>
    </source>
</evidence>
<keyword evidence="2 7" id="KW-0349">Heme</keyword>
<feature type="binding site" description="covalent" evidence="7">
    <location>
        <position position="138"/>
    </location>
    <ligand>
        <name>heme c</name>
        <dbReference type="ChEBI" id="CHEBI:61717"/>
    </ligand>
</feature>
<feature type="binding site" description="axial binding residue" evidence="6">
    <location>
        <position position="142"/>
    </location>
    <ligand>
        <name>heme c</name>
        <dbReference type="ChEBI" id="CHEBI:61717"/>
    </ligand>
    <ligandPart>
        <name>Fe</name>
        <dbReference type="ChEBI" id="CHEBI:18248"/>
    </ligandPart>
</feature>
<evidence type="ECO:0000256" key="7">
    <source>
        <dbReference type="PIRSR" id="PIRSR000027-2"/>
    </source>
</evidence>
<comment type="caution">
    <text evidence="9">The sequence shown here is derived from an EMBL/GenBank/DDBJ whole genome shotgun (WGS) entry which is preliminary data.</text>
</comment>
<dbReference type="Pfam" id="PF01322">
    <property type="entry name" value="Cytochrom_C_2"/>
    <property type="match status" value="1"/>
</dbReference>
<keyword evidence="10" id="KW-1185">Reference proteome</keyword>
<evidence type="ECO:0000256" key="5">
    <source>
        <dbReference type="ARBA" id="ARBA00023004"/>
    </source>
</evidence>
<dbReference type="Gene3D" id="1.20.120.10">
    <property type="entry name" value="Cytochrome c/b562"/>
    <property type="match status" value="1"/>
</dbReference>
<organism evidence="9 10">
    <name type="scientific">Mycoplana azooxidifex</name>
    <dbReference type="NCBI Taxonomy" id="1636188"/>
    <lineage>
        <taxon>Bacteria</taxon>
        <taxon>Pseudomonadati</taxon>
        <taxon>Pseudomonadota</taxon>
        <taxon>Alphaproteobacteria</taxon>
        <taxon>Hyphomicrobiales</taxon>
        <taxon>Rhizobiaceae</taxon>
        <taxon>Mycoplana</taxon>
    </lineage>
</organism>
<name>A0A7W6GJM4_9HYPH</name>
<sequence length="149" mass="15377">MNLKTMTAATFLCLGAAAATGVAVAQEPQAARQQMMKDVGRSMGALAGIAKGEKPYDAEVVRVSLATISEVSKTFPDQFPAGSETGAETEASPKIWENPDDFHAKAAQLGKDVDATLAALPGDQAAVAAAIGPIGKNCGACHETYRIKK</sequence>
<dbReference type="PROSITE" id="PS51009">
    <property type="entry name" value="CYTCII"/>
    <property type="match status" value="1"/>
</dbReference>
<dbReference type="EMBL" id="JACIEE010000002">
    <property type="protein sequence ID" value="MBB3976054.1"/>
    <property type="molecule type" value="Genomic_DNA"/>
</dbReference>
<keyword evidence="4" id="KW-0249">Electron transport</keyword>
<dbReference type="Proteomes" id="UP000574761">
    <property type="component" value="Unassembled WGS sequence"/>
</dbReference>
<dbReference type="InterPro" id="IPR002321">
    <property type="entry name" value="Cyt_c_II"/>
</dbReference>
<protein>
    <submittedName>
        <fullName evidence="9">Cytochrome c556</fullName>
    </submittedName>
</protein>
<dbReference type="GO" id="GO:0005506">
    <property type="term" value="F:iron ion binding"/>
    <property type="evidence" value="ECO:0007669"/>
    <property type="project" value="InterPro"/>
</dbReference>
<keyword evidence="3 6" id="KW-0479">Metal-binding</keyword>